<dbReference type="AlphaFoldDB" id="A0A2U9AVL9"/>
<protein>
    <submittedName>
        <fullName evidence="1">Uncharacterized protein</fullName>
    </submittedName>
</protein>
<accession>A0A2U9AVL9</accession>
<dbReference type="Proteomes" id="UP000246464">
    <property type="component" value="Chromosome 1"/>
</dbReference>
<gene>
    <name evidence="1" type="ORF">SMAX5B_006710</name>
</gene>
<sequence length="261" mass="28623">MNCHRKLDQVGVKTSANISRGWKLTNASRRSFSPSCPGTGARLYRPRRTWTERLAQVSCTDDKSLSAFGKQRGRLPGDALAFYTLDACALFNGRGRVGRTEMLQREQAEHSRGWNLAHRLCDSCWASAARHSAAASVRLCGAGKGIRRRPVNACVTAPGAESGMWLTGGGAIGELVTGDEAAAMAARPPSPCKRRTYWLSDGGHGRPVHVSSVTSFIHFPSELFRLEWCLDTCVERRKGKQVKYYKGVQPGCQRRIETPSG</sequence>
<proteinExistence type="predicted"/>
<evidence type="ECO:0000313" key="2">
    <source>
        <dbReference type="Proteomes" id="UP000246464"/>
    </source>
</evidence>
<organism evidence="1 2">
    <name type="scientific">Scophthalmus maximus</name>
    <name type="common">Turbot</name>
    <name type="synonym">Psetta maxima</name>
    <dbReference type="NCBI Taxonomy" id="52904"/>
    <lineage>
        <taxon>Eukaryota</taxon>
        <taxon>Metazoa</taxon>
        <taxon>Chordata</taxon>
        <taxon>Craniata</taxon>
        <taxon>Vertebrata</taxon>
        <taxon>Euteleostomi</taxon>
        <taxon>Actinopterygii</taxon>
        <taxon>Neopterygii</taxon>
        <taxon>Teleostei</taxon>
        <taxon>Neoteleostei</taxon>
        <taxon>Acanthomorphata</taxon>
        <taxon>Carangaria</taxon>
        <taxon>Pleuronectiformes</taxon>
        <taxon>Pleuronectoidei</taxon>
        <taxon>Scophthalmidae</taxon>
        <taxon>Scophthalmus</taxon>
    </lineage>
</organism>
<reference evidence="1 2" key="1">
    <citation type="submission" date="2017-12" db="EMBL/GenBank/DDBJ databases">
        <title>Integrating genomic resources of turbot (Scophthalmus maximus) in depth evaluation of genetic and physical mapping variation across individuals.</title>
        <authorList>
            <person name="Martinez P."/>
        </authorList>
    </citation>
    <scope>NUCLEOTIDE SEQUENCE [LARGE SCALE GENOMIC DNA]</scope>
</reference>
<name>A0A2U9AVL9_SCOMX</name>
<dbReference type="EMBL" id="CP026243">
    <property type="protein sequence ID" value="AWO95666.1"/>
    <property type="molecule type" value="Genomic_DNA"/>
</dbReference>
<evidence type="ECO:0000313" key="1">
    <source>
        <dbReference type="EMBL" id="AWO95666.1"/>
    </source>
</evidence>
<keyword evidence="2" id="KW-1185">Reference proteome</keyword>